<proteinExistence type="predicted"/>
<evidence type="ECO:0000313" key="2">
    <source>
        <dbReference type="Proteomes" id="UP000217211"/>
    </source>
</evidence>
<dbReference type="eggNOG" id="ENOG503465B">
    <property type="taxonomic scope" value="Bacteria"/>
</dbReference>
<name>A0A249P9K7_9HYPH</name>
<dbReference type="EMBL" id="CP023067">
    <property type="protein sequence ID" value="ASY62601.1"/>
    <property type="molecule type" value="Genomic_DNA"/>
</dbReference>
<keyword evidence="2" id="KW-1185">Reference proteome</keyword>
<dbReference type="AlphaFoldDB" id="A0A249P9K7"/>
<reference evidence="1 2" key="1">
    <citation type="submission" date="2017-08" db="EMBL/GenBank/DDBJ databases">
        <title>Multipartite genome sequences of Sinorhizobium species nodulating soybeans.</title>
        <authorList>
            <person name="Tian C.F."/>
        </authorList>
    </citation>
    <scope>NUCLEOTIDE SEQUENCE [LARGE SCALE GENOMIC DNA]</scope>
    <source>
        <strain evidence="1 2">CCBAU 05684</strain>
    </source>
</reference>
<evidence type="ECO:0000313" key="1">
    <source>
        <dbReference type="EMBL" id="ASY62601.1"/>
    </source>
</evidence>
<sequence length="98" mass="10906">MHETQVSVREYDGGAFEDRHVQVPSFDNYLDAEAFVRASSLPLAAYLVSSGWFAITLKDTYGVETAVDIMKMLKARGAVPDDAFVTYGNTYVRKVCCE</sequence>
<accession>A0A249P9K7</accession>
<organism evidence="1 2">
    <name type="scientific">Sinorhizobium sojae CCBAU 05684</name>
    <dbReference type="NCBI Taxonomy" id="716928"/>
    <lineage>
        <taxon>Bacteria</taxon>
        <taxon>Pseudomonadati</taxon>
        <taxon>Pseudomonadota</taxon>
        <taxon>Alphaproteobacteria</taxon>
        <taxon>Hyphomicrobiales</taxon>
        <taxon>Rhizobiaceae</taxon>
        <taxon>Sinorhizobium/Ensifer group</taxon>
        <taxon>Sinorhizobium</taxon>
    </lineage>
</organism>
<dbReference type="KEGG" id="esj:SJ05684_c11450"/>
<protein>
    <submittedName>
        <fullName evidence="1">Uncharacterized protein</fullName>
    </submittedName>
</protein>
<dbReference type="Proteomes" id="UP000217211">
    <property type="component" value="Chromosome"/>
</dbReference>
<dbReference type="STRING" id="716928.GCA_000261485_04868"/>
<gene>
    <name evidence="1" type="ORF">SJ05684_c11450</name>
</gene>